<feature type="region of interest" description="Disordered" evidence="12">
    <location>
        <begin position="741"/>
        <end position="813"/>
    </location>
</feature>
<feature type="compositionally biased region" description="Acidic residues" evidence="12">
    <location>
        <begin position="794"/>
        <end position="809"/>
    </location>
</feature>
<feature type="domain" description="Helicase C-terminal" evidence="15">
    <location>
        <begin position="1090"/>
        <end position="1243"/>
    </location>
</feature>
<dbReference type="GO" id="GO:0043138">
    <property type="term" value="F:3'-5' DNA helicase activity"/>
    <property type="evidence" value="ECO:0007669"/>
    <property type="project" value="UniProtKB-EC"/>
</dbReference>
<evidence type="ECO:0000256" key="3">
    <source>
        <dbReference type="ARBA" id="ARBA00022741"/>
    </source>
</evidence>
<dbReference type="NCBIfam" id="TIGR00614">
    <property type="entry name" value="recQ_fam"/>
    <property type="match status" value="1"/>
</dbReference>
<dbReference type="GO" id="GO:0009378">
    <property type="term" value="F:four-way junction helicase activity"/>
    <property type="evidence" value="ECO:0007669"/>
    <property type="project" value="TreeGrafter"/>
</dbReference>
<dbReference type="Pfam" id="PF02037">
    <property type="entry name" value="SAP"/>
    <property type="match status" value="1"/>
</dbReference>
<dbReference type="PROSITE" id="PS51999">
    <property type="entry name" value="ZF_GRF"/>
    <property type="match status" value="1"/>
</dbReference>
<feature type="compositionally biased region" description="Basic and acidic residues" evidence="12">
    <location>
        <begin position="308"/>
        <end position="317"/>
    </location>
</feature>
<dbReference type="Pfam" id="PF06839">
    <property type="entry name" value="Zn_ribbon_GRF"/>
    <property type="match status" value="1"/>
</dbReference>
<comment type="catalytic activity">
    <reaction evidence="9">
        <text>Couples ATP hydrolysis with the unwinding of duplex DNA by translocating in the 3'-5' direction.</text>
        <dbReference type="EC" id="5.6.2.4"/>
    </reaction>
</comment>
<keyword evidence="4 11" id="KW-0863">Zinc-finger</keyword>
<evidence type="ECO:0000313" key="17">
    <source>
        <dbReference type="EMBL" id="VEU40498.1"/>
    </source>
</evidence>
<dbReference type="GO" id="GO:0005634">
    <property type="term" value="C:nucleus"/>
    <property type="evidence" value="ECO:0007669"/>
    <property type="project" value="TreeGrafter"/>
</dbReference>
<keyword evidence="8" id="KW-0067">ATP-binding</keyword>
<dbReference type="InterPro" id="IPR027417">
    <property type="entry name" value="P-loop_NTPase"/>
</dbReference>
<feature type="compositionally biased region" description="Polar residues" evidence="12">
    <location>
        <begin position="103"/>
        <end position="118"/>
    </location>
</feature>
<feature type="domain" description="Helicase ATP-binding" evidence="14">
    <location>
        <begin position="851"/>
        <end position="1031"/>
    </location>
</feature>
<dbReference type="PANTHER" id="PTHR13710:SF108">
    <property type="entry name" value="ATP-DEPENDENT DNA HELICASE Q4"/>
    <property type="match status" value="1"/>
</dbReference>
<dbReference type="GO" id="GO:0005737">
    <property type="term" value="C:cytoplasm"/>
    <property type="evidence" value="ECO:0007669"/>
    <property type="project" value="TreeGrafter"/>
</dbReference>
<dbReference type="EC" id="5.6.2.4" evidence="10"/>
<evidence type="ECO:0000259" key="15">
    <source>
        <dbReference type="PROSITE" id="PS51194"/>
    </source>
</evidence>
<feature type="domain" description="GRF-type" evidence="16">
    <location>
        <begin position="614"/>
        <end position="658"/>
    </location>
</feature>
<feature type="compositionally biased region" description="Low complexity" evidence="12">
    <location>
        <begin position="318"/>
        <end position="332"/>
    </location>
</feature>
<feature type="region of interest" description="Disordered" evidence="12">
    <location>
        <begin position="1"/>
        <end position="43"/>
    </location>
</feature>
<dbReference type="Gene3D" id="1.10.720.30">
    <property type="entry name" value="SAP domain"/>
    <property type="match status" value="1"/>
</dbReference>
<feature type="compositionally biased region" description="Basic and acidic residues" evidence="12">
    <location>
        <begin position="523"/>
        <end position="538"/>
    </location>
</feature>
<dbReference type="InterPro" id="IPR010666">
    <property type="entry name" value="Znf_GRF"/>
</dbReference>
<sequence length="1691" mass="186072">MTTNDLHRPSKRPLLSTGTSNKFSSRFSGADKKRAINARRPQPASVARLESLINGAIKKKRRQGNNRERMTTGAVNKGMQTSKPIRRCSNDGRDRGSMECSKTKPNSSHGSCSIGSQRQFKENTRNVSSGNDGARWSHVGSNNINTLGASKRRMVKNPFIEAKKRKQTAANAIDKNAAPDQSSNTVLSEARGSRKKAKRIRKETNTVHTEKNYNRGSALSKVISSEPTNPLYTSSWQSSRDKVPQRWIGNATHSTTIDVLAQGRNQRGQTSQPPPTTKDEMNRMPPEALSSPSSKSQEVSASLAHTVAADRETRRAIGSEAASTSAISSDASSRPKLGLSLSKKITKGKRSSISSSTPTSFRTTTAEISLAVCATANGHSLLSRTQGENEKADVSQGEDQRVLPSPEKVHRTNLLSADTTENNATRLGNISSDAGRNPKKKASFRKNINDNFVRLNMKNNAGACRGARKKSTKFSKERRTWCFQPPSGGRQDPYDSNTVANDGVTAPILAFDSTLPPLSLSPKKIDEETKDSKEEKNVGTRVNPSSKSNATSYVSRMSGLDPLDEFVDGTFHASKRKTLKDKSNTTLGPATGSTVNGTTCVVAGIVEPAVAPKCARHQRPCKLIKVRKNTSGNKGREFYACSMPRGEQCDHFQWADDTVEAARATLAKNSSYSSFVTRQVVAHVDRFRTLTVPELKRETSRRGLNKNGKKQQLLTRLAIWTRDEIVKCSPEFEEEEEIEAAKRDVEASDGSVKSIFDSSPSEELDNGEFSDDDDSSADELELFDGKNKLKESNYTDDDSEEDLSVESNDESPNTTLAAAKDIQGDDEGFLSASLREIFGHDSFRTGQEWAIQRCLEEKRSLLVAPTGFGKSLCYALPAALLDGVCIVVSPLISLIQDQLRSLPPRIPAATLSGSVSAAKTAAILDDIVRKRLKVLFVSPERLISPAFRRLFNFRWNPDTKTKERKFPEISLLCIDEAHCVSQWAHNFRPCFLRFKGFLKVMKPKSVLAITATAGPRVIKDIGETLGVDISETLTEDSSESPPDSECESIKIVRKGRDNIDVMTKFMSNEEERLAAVAGILTPSAGKYESQKESYAGKLATGSVIVYVWRQRDTEVVAESLVAAGVSGGVVMYHGGMDANARAKSQSKFMRGKARVCVATVAFGLGIDKADIVGIVHLYVSNSPEHYLQEIGRAGRDGRSAIAIALPLLEEVPIRHALVFSNLVAKSQIRSLLRIIKRMLESVVIVTGIENPTLARTFHIALPVQSTVRACDCKPETIETFLSLIERIGGDNPLLQIEGYNYDNATIALKKRTLKKLAEKEPVADSIQAVSQCIDAPLLEAGVEGDKDGNPAIPKSFQRQFLAYSKGSYSFSISHCANRLGPTAEPRHVFAALRRLQAFNELEFVLDTSEMGRVFHLKISEEGFKMFNRDDYGNMEEDLVETIYESFSCSANSSASKVLDMHYILDQVALSSASCIDENEDWSARNKSPSLVRFQEMTKTYFGEGLEAERTAVKDLLPASFSKIREKELEIDALSLLRNLPQLFQQQQSNIMPEYLELGQPSVTDYTALAITKFLYGMDTPRTPIFTFRQYPLFGKWKGANFGLVHPRGFVSPLPSSSSSLSLSTTKLFVLWNNRARTTFRLFRATPFEEVVERASASLEDVADRAGAILFSATLRSKLLASEASMKAALRI</sequence>
<dbReference type="SUPFAM" id="SSF68906">
    <property type="entry name" value="SAP domain"/>
    <property type="match status" value="1"/>
</dbReference>
<feature type="compositionally biased region" description="Polar residues" evidence="12">
    <location>
        <begin position="139"/>
        <end position="148"/>
    </location>
</feature>
<dbReference type="SUPFAM" id="SSF52540">
    <property type="entry name" value="P-loop containing nucleoside triphosphate hydrolases"/>
    <property type="match status" value="1"/>
</dbReference>
<feature type="compositionally biased region" description="Acidic residues" evidence="12">
    <location>
        <begin position="760"/>
        <end position="782"/>
    </location>
</feature>
<dbReference type="Proteomes" id="UP000291116">
    <property type="component" value="Unassembled WGS sequence"/>
</dbReference>
<dbReference type="InterPro" id="IPR001650">
    <property type="entry name" value="Helicase_C-like"/>
</dbReference>
<evidence type="ECO:0000256" key="4">
    <source>
        <dbReference type="ARBA" id="ARBA00022771"/>
    </source>
</evidence>
<evidence type="ECO:0000256" key="7">
    <source>
        <dbReference type="ARBA" id="ARBA00022833"/>
    </source>
</evidence>
<feature type="domain" description="SAP" evidence="13">
    <location>
        <begin position="687"/>
        <end position="721"/>
    </location>
</feature>
<feature type="region of interest" description="Disordered" evidence="12">
    <location>
        <begin position="56"/>
        <end position="150"/>
    </location>
</feature>
<dbReference type="PROSITE" id="PS51194">
    <property type="entry name" value="HELICASE_CTER"/>
    <property type="match status" value="1"/>
</dbReference>
<evidence type="ECO:0000259" key="13">
    <source>
        <dbReference type="PROSITE" id="PS50800"/>
    </source>
</evidence>
<feature type="compositionally biased region" description="Polar residues" evidence="12">
    <location>
        <begin position="259"/>
        <end position="271"/>
    </location>
</feature>
<dbReference type="SMART" id="SM00513">
    <property type="entry name" value="SAP"/>
    <property type="match status" value="1"/>
</dbReference>
<dbReference type="InterPro" id="IPR011545">
    <property type="entry name" value="DEAD/DEAH_box_helicase_dom"/>
</dbReference>
<dbReference type="Pfam" id="PF00271">
    <property type="entry name" value="Helicase_C"/>
    <property type="match status" value="1"/>
</dbReference>
<dbReference type="GO" id="GO:0003676">
    <property type="term" value="F:nucleic acid binding"/>
    <property type="evidence" value="ECO:0007669"/>
    <property type="project" value="InterPro"/>
</dbReference>
<dbReference type="PANTHER" id="PTHR13710">
    <property type="entry name" value="DNA HELICASE RECQ FAMILY MEMBER"/>
    <property type="match status" value="1"/>
</dbReference>
<keyword evidence="7" id="KW-0862">Zinc</keyword>
<dbReference type="Pfam" id="PF00270">
    <property type="entry name" value="DEAD"/>
    <property type="match status" value="1"/>
</dbReference>
<evidence type="ECO:0000259" key="16">
    <source>
        <dbReference type="PROSITE" id="PS51999"/>
    </source>
</evidence>
<dbReference type="PROSITE" id="PS50800">
    <property type="entry name" value="SAP"/>
    <property type="match status" value="1"/>
</dbReference>
<evidence type="ECO:0000256" key="1">
    <source>
        <dbReference type="ARBA" id="ARBA00005446"/>
    </source>
</evidence>
<feature type="compositionally biased region" description="Polar residues" evidence="12">
    <location>
        <begin position="540"/>
        <end position="552"/>
    </location>
</feature>
<dbReference type="OrthoDB" id="75161at2759"/>
<dbReference type="SMART" id="SM00490">
    <property type="entry name" value="HELICc"/>
    <property type="match status" value="1"/>
</dbReference>
<keyword evidence="3" id="KW-0547">Nucleotide-binding</keyword>
<feature type="compositionally biased region" description="Polar residues" evidence="12">
    <location>
        <begin position="290"/>
        <end position="300"/>
    </location>
</feature>
<evidence type="ECO:0000256" key="2">
    <source>
        <dbReference type="ARBA" id="ARBA00022723"/>
    </source>
</evidence>
<feature type="compositionally biased region" description="Basic and acidic residues" evidence="12">
    <location>
        <begin position="88"/>
        <end position="97"/>
    </location>
</feature>
<dbReference type="GO" id="GO:0016787">
    <property type="term" value="F:hydrolase activity"/>
    <property type="evidence" value="ECO:0007669"/>
    <property type="project" value="UniProtKB-KW"/>
</dbReference>
<dbReference type="GO" id="GO:0008270">
    <property type="term" value="F:zinc ion binding"/>
    <property type="evidence" value="ECO:0007669"/>
    <property type="project" value="UniProtKB-KW"/>
</dbReference>
<comment type="similarity">
    <text evidence="1">Belongs to the helicase family. RecQ subfamily.</text>
</comment>
<evidence type="ECO:0000256" key="5">
    <source>
        <dbReference type="ARBA" id="ARBA00022801"/>
    </source>
</evidence>
<evidence type="ECO:0000256" key="6">
    <source>
        <dbReference type="ARBA" id="ARBA00022806"/>
    </source>
</evidence>
<dbReference type="InterPro" id="IPR004589">
    <property type="entry name" value="DNA_helicase_ATP-dep_RecQ"/>
</dbReference>
<dbReference type="EMBL" id="CAACVS010000285">
    <property type="protein sequence ID" value="VEU40498.1"/>
    <property type="molecule type" value="Genomic_DNA"/>
</dbReference>
<dbReference type="SMART" id="SM00487">
    <property type="entry name" value="DEXDc"/>
    <property type="match status" value="1"/>
</dbReference>
<feature type="region of interest" description="Disordered" evidence="12">
    <location>
        <begin position="517"/>
        <end position="552"/>
    </location>
</feature>
<evidence type="ECO:0000256" key="10">
    <source>
        <dbReference type="ARBA" id="ARBA00034808"/>
    </source>
</evidence>
<dbReference type="PROSITE" id="PS51192">
    <property type="entry name" value="HELICASE_ATP_BIND_1"/>
    <property type="match status" value="1"/>
</dbReference>
<feature type="region of interest" description="Disordered" evidence="12">
    <location>
        <begin position="259"/>
        <end position="335"/>
    </location>
</feature>
<dbReference type="Gene3D" id="3.40.50.300">
    <property type="entry name" value="P-loop containing nucleotide triphosphate hydrolases"/>
    <property type="match status" value="2"/>
</dbReference>
<evidence type="ECO:0000256" key="9">
    <source>
        <dbReference type="ARBA" id="ARBA00034617"/>
    </source>
</evidence>
<keyword evidence="5" id="KW-0378">Hydrolase</keyword>
<feature type="compositionally biased region" description="Basic and acidic residues" evidence="12">
    <location>
        <begin position="783"/>
        <end position="793"/>
    </location>
</feature>
<name>A0A448ZEN4_9STRA</name>
<evidence type="ECO:0000259" key="14">
    <source>
        <dbReference type="PROSITE" id="PS51192"/>
    </source>
</evidence>
<dbReference type="InterPro" id="IPR036361">
    <property type="entry name" value="SAP_dom_sf"/>
</dbReference>
<evidence type="ECO:0000313" key="18">
    <source>
        <dbReference type="Proteomes" id="UP000291116"/>
    </source>
</evidence>
<keyword evidence="18" id="KW-1185">Reference proteome</keyword>
<proteinExistence type="inferred from homology"/>
<feature type="region of interest" description="Disordered" evidence="12">
    <location>
        <begin position="382"/>
        <end position="404"/>
    </location>
</feature>
<evidence type="ECO:0000256" key="8">
    <source>
        <dbReference type="ARBA" id="ARBA00022840"/>
    </source>
</evidence>
<evidence type="ECO:0000256" key="11">
    <source>
        <dbReference type="PROSITE-ProRule" id="PRU01343"/>
    </source>
</evidence>
<evidence type="ECO:0000256" key="12">
    <source>
        <dbReference type="SAM" id="MobiDB-lite"/>
    </source>
</evidence>
<keyword evidence="6" id="KW-0347">Helicase</keyword>
<dbReference type="InterPro" id="IPR014001">
    <property type="entry name" value="Helicase_ATP-bd"/>
</dbReference>
<gene>
    <name evidence="17" type="ORF">PSNMU_V1.4_AUG-EV-PASAV3_0073870</name>
</gene>
<dbReference type="InterPro" id="IPR003034">
    <property type="entry name" value="SAP_dom"/>
</dbReference>
<keyword evidence="2" id="KW-0479">Metal-binding</keyword>
<dbReference type="GO" id="GO:0005694">
    <property type="term" value="C:chromosome"/>
    <property type="evidence" value="ECO:0007669"/>
    <property type="project" value="TreeGrafter"/>
</dbReference>
<organism evidence="17 18">
    <name type="scientific">Pseudo-nitzschia multistriata</name>
    <dbReference type="NCBI Taxonomy" id="183589"/>
    <lineage>
        <taxon>Eukaryota</taxon>
        <taxon>Sar</taxon>
        <taxon>Stramenopiles</taxon>
        <taxon>Ochrophyta</taxon>
        <taxon>Bacillariophyta</taxon>
        <taxon>Bacillariophyceae</taxon>
        <taxon>Bacillariophycidae</taxon>
        <taxon>Bacillariales</taxon>
        <taxon>Bacillariaceae</taxon>
        <taxon>Pseudo-nitzschia</taxon>
    </lineage>
</organism>
<protein>
    <recommendedName>
        <fullName evidence="10">DNA 3'-5' helicase</fullName>
        <ecNumber evidence="10">5.6.2.4</ecNumber>
    </recommendedName>
</protein>
<dbReference type="GO" id="GO:0000724">
    <property type="term" value="P:double-strand break repair via homologous recombination"/>
    <property type="evidence" value="ECO:0007669"/>
    <property type="project" value="TreeGrafter"/>
</dbReference>
<feature type="compositionally biased region" description="Basic and acidic residues" evidence="12">
    <location>
        <begin position="387"/>
        <end position="401"/>
    </location>
</feature>
<dbReference type="GO" id="GO:0005524">
    <property type="term" value="F:ATP binding"/>
    <property type="evidence" value="ECO:0007669"/>
    <property type="project" value="UniProtKB-KW"/>
</dbReference>
<reference evidence="17 18" key="1">
    <citation type="submission" date="2019-01" db="EMBL/GenBank/DDBJ databases">
        <authorList>
            <person name="Ferrante I. M."/>
        </authorList>
    </citation>
    <scope>NUCLEOTIDE SEQUENCE [LARGE SCALE GENOMIC DNA]</scope>
    <source>
        <strain evidence="17 18">B856</strain>
    </source>
</reference>
<feature type="region of interest" description="Disordered" evidence="12">
    <location>
        <begin position="166"/>
        <end position="207"/>
    </location>
</feature>
<feature type="compositionally biased region" description="Polar residues" evidence="12">
    <location>
        <begin position="16"/>
        <end position="27"/>
    </location>
</feature>
<accession>A0A448ZEN4</accession>